<dbReference type="InterPro" id="IPR011129">
    <property type="entry name" value="CSD"/>
</dbReference>
<dbReference type="FunFam" id="2.40.50.140:FF:000006">
    <property type="entry name" value="Cold shock protein CspC"/>
    <property type="match status" value="1"/>
</dbReference>
<dbReference type="PANTHER" id="PTHR11544">
    <property type="entry name" value="COLD SHOCK DOMAIN CONTAINING PROTEINS"/>
    <property type="match status" value="1"/>
</dbReference>
<dbReference type="GO" id="GO:0010468">
    <property type="term" value="P:regulation of gene expression"/>
    <property type="evidence" value="ECO:0007669"/>
    <property type="project" value="UniProtKB-ARBA"/>
</dbReference>
<dbReference type="InterPro" id="IPR002059">
    <property type="entry name" value="CSP_DNA-bd"/>
</dbReference>
<dbReference type="Gene3D" id="6.20.370.130">
    <property type="match status" value="1"/>
</dbReference>
<proteinExistence type="predicted"/>
<dbReference type="SUPFAM" id="SSF50249">
    <property type="entry name" value="Nucleic acid-binding proteins"/>
    <property type="match status" value="1"/>
</dbReference>
<evidence type="ECO:0000256" key="2">
    <source>
        <dbReference type="ARBA" id="ARBA00022490"/>
    </source>
</evidence>
<dbReference type="PRINTS" id="PR00050">
    <property type="entry name" value="COLDSHOCK"/>
</dbReference>
<dbReference type="AlphaFoldDB" id="A0A1H0XNQ2"/>
<dbReference type="RefSeq" id="WP_013710477.1">
    <property type="nucleotide sequence ID" value="NZ_CP084916.1"/>
</dbReference>
<dbReference type="PIRSF" id="PIRSF002599">
    <property type="entry name" value="Cold_shock_A"/>
    <property type="match status" value="1"/>
</dbReference>
<evidence type="ECO:0000256" key="3">
    <source>
        <dbReference type="RuleBase" id="RU000408"/>
    </source>
</evidence>
<keyword evidence="5" id="KW-0238">DNA-binding</keyword>
<dbReference type="SMART" id="SM00357">
    <property type="entry name" value="CSP"/>
    <property type="match status" value="1"/>
</dbReference>
<dbReference type="PROSITE" id="PS00352">
    <property type="entry name" value="CSD_1"/>
    <property type="match status" value="1"/>
</dbReference>
<dbReference type="Gene3D" id="2.40.50.140">
    <property type="entry name" value="Nucleic acid-binding proteins"/>
    <property type="match status" value="1"/>
</dbReference>
<gene>
    <name evidence="5" type="ORF">SAMN04487752_0333</name>
</gene>
<name>A0A1H0XNQ2_9LACT</name>
<keyword evidence="2" id="KW-0963">Cytoplasm</keyword>
<comment type="subcellular location">
    <subcellularLocation>
        <location evidence="1 3">Cytoplasm</location>
    </subcellularLocation>
</comment>
<evidence type="ECO:0000256" key="1">
    <source>
        <dbReference type="ARBA" id="ARBA00004496"/>
    </source>
</evidence>
<dbReference type="InterPro" id="IPR050181">
    <property type="entry name" value="Cold_shock_domain"/>
</dbReference>
<organism evidence="5 6">
    <name type="scientific">Carnobacterium viridans</name>
    <dbReference type="NCBI Taxonomy" id="174587"/>
    <lineage>
        <taxon>Bacteria</taxon>
        <taxon>Bacillati</taxon>
        <taxon>Bacillota</taxon>
        <taxon>Bacilli</taxon>
        <taxon>Lactobacillales</taxon>
        <taxon>Carnobacteriaceae</taxon>
        <taxon>Carnobacterium</taxon>
    </lineage>
</organism>
<dbReference type="InterPro" id="IPR019844">
    <property type="entry name" value="CSD_CS"/>
</dbReference>
<feature type="domain" description="CSD" evidence="4">
    <location>
        <begin position="1"/>
        <end position="65"/>
    </location>
</feature>
<accession>A0A1H0XNQ2</accession>
<dbReference type="OrthoDB" id="9805039at2"/>
<dbReference type="GO" id="GO:0005737">
    <property type="term" value="C:cytoplasm"/>
    <property type="evidence" value="ECO:0007669"/>
    <property type="project" value="UniProtKB-SubCell"/>
</dbReference>
<protein>
    <submittedName>
        <fullName evidence="5">Cold-shock DNA-binding protein family</fullName>
    </submittedName>
</protein>
<dbReference type="GO" id="GO:0003677">
    <property type="term" value="F:DNA binding"/>
    <property type="evidence" value="ECO:0007669"/>
    <property type="project" value="UniProtKB-KW"/>
</dbReference>
<evidence type="ECO:0000313" key="5">
    <source>
        <dbReference type="EMBL" id="SDQ04545.1"/>
    </source>
</evidence>
<dbReference type="Proteomes" id="UP000199481">
    <property type="component" value="Unassembled WGS sequence"/>
</dbReference>
<evidence type="ECO:0000313" key="6">
    <source>
        <dbReference type="Proteomes" id="UP000199481"/>
    </source>
</evidence>
<dbReference type="CDD" id="cd04458">
    <property type="entry name" value="CSP_CDS"/>
    <property type="match status" value="1"/>
</dbReference>
<dbReference type="GO" id="GO:0051252">
    <property type="term" value="P:regulation of RNA metabolic process"/>
    <property type="evidence" value="ECO:0007669"/>
    <property type="project" value="UniProtKB-ARBA"/>
</dbReference>
<sequence length="66" mass="7223">MEQGTVKWFNAEKGFGFIEREGADDVFVHFSAIQGEGFKSLEEGQAVTFDVEEGNRGPQAANVNKA</sequence>
<dbReference type="EMBL" id="FNJW01000008">
    <property type="protein sequence ID" value="SDQ04545.1"/>
    <property type="molecule type" value="Genomic_DNA"/>
</dbReference>
<dbReference type="InterPro" id="IPR012156">
    <property type="entry name" value="Cold_shock_CspA"/>
</dbReference>
<reference evidence="6" key="1">
    <citation type="submission" date="2016-10" db="EMBL/GenBank/DDBJ databases">
        <authorList>
            <person name="Varghese N."/>
            <person name="Submissions S."/>
        </authorList>
    </citation>
    <scope>NUCLEOTIDE SEQUENCE [LARGE SCALE GENOMIC DNA]</scope>
    <source>
        <strain evidence="6">MPL-11</strain>
    </source>
</reference>
<dbReference type="Pfam" id="PF00313">
    <property type="entry name" value="CSD"/>
    <property type="match status" value="1"/>
</dbReference>
<keyword evidence="6" id="KW-1185">Reference proteome</keyword>
<dbReference type="PROSITE" id="PS51857">
    <property type="entry name" value="CSD_2"/>
    <property type="match status" value="1"/>
</dbReference>
<dbReference type="InterPro" id="IPR012340">
    <property type="entry name" value="NA-bd_OB-fold"/>
</dbReference>
<evidence type="ECO:0000259" key="4">
    <source>
        <dbReference type="PROSITE" id="PS51857"/>
    </source>
</evidence>